<dbReference type="GO" id="GO:0004358">
    <property type="term" value="F:L-glutamate N-acetyltransferase activity, acting on acetyl-L-ornithine as donor"/>
    <property type="evidence" value="ECO:0007669"/>
    <property type="project" value="InterPro"/>
</dbReference>
<accession>A0A646IJF9</accession>
<comment type="subunit">
    <text evidence="2">Heterotetramer of two alpha and two beta chains.</text>
</comment>
<dbReference type="SUPFAM" id="SSF56266">
    <property type="entry name" value="DmpA/ArgJ-like"/>
    <property type="match status" value="1"/>
</dbReference>
<name>A0A646IJF9_9ACTN</name>
<reference evidence="6" key="1">
    <citation type="submission" date="2019-10" db="EMBL/GenBank/DDBJ databases">
        <title>Streptomyces sp. nov., a novel actinobacterium isolated from alkaline environment.</title>
        <authorList>
            <person name="Golinska P."/>
        </authorList>
    </citation>
    <scope>NUCLEOTIDE SEQUENCE</scope>
    <source>
        <strain evidence="6">IF17</strain>
    </source>
</reference>
<dbReference type="InterPro" id="IPR002813">
    <property type="entry name" value="Arg_biosynth_ArgJ"/>
</dbReference>
<feature type="non-terminal residue" evidence="6">
    <location>
        <position position="1"/>
    </location>
</feature>
<keyword evidence="4" id="KW-0068">Autocatalytic cleavage</keyword>
<evidence type="ECO:0000256" key="4">
    <source>
        <dbReference type="ARBA" id="ARBA00022813"/>
    </source>
</evidence>
<evidence type="ECO:0000313" key="6">
    <source>
        <dbReference type="EMBL" id="MQS10676.1"/>
    </source>
</evidence>
<evidence type="ECO:0000256" key="1">
    <source>
        <dbReference type="ARBA" id="ARBA00006774"/>
    </source>
</evidence>
<comment type="caution">
    <text evidence="6">The sequence shown here is derived from an EMBL/GenBank/DDBJ whole genome shotgun (WGS) entry which is preliminary data.</text>
</comment>
<protein>
    <submittedName>
        <fullName evidence="6">Uncharacterized protein</fullName>
    </submittedName>
</protein>
<dbReference type="Pfam" id="PF01960">
    <property type="entry name" value="ArgJ"/>
    <property type="match status" value="1"/>
</dbReference>
<dbReference type="InterPro" id="IPR016117">
    <property type="entry name" value="ArgJ-like_dom_sf"/>
</dbReference>
<gene>
    <name evidence="6" type="ORF">FNX48_026990</name>
</gene>
<dbReference type="Gene3D" id="3.10.20.340">
    <property type="entry name" value="ArgJ beta chain, C-terminal domain"/>
    <property type="match status" value="1"/>
</dbReference>
<evidence type="ECO:0000256" key="5">
    <source>
        <dbReference type="ARBA" id="ARBA00023315"/>
    </source>
</evidence>
<evidence type="ECO:0000256" key="2">
    <source>
        <dbReference type="ARBA" id="ARBA00011475"/>
    </source>
</evidence>
<sequence>ASATVWTCDFSHDYVSINADYRS</sequence>
<dbReference type="AlphaFoldDB" id="A0A646IJF9"/>
<evidence type="ECO:0000256" key="3">
    <source>
        <dbReference type="ARBA" id="ARBA00022679"/>
    </source>
</evidence>
<organism evidence="6">
    <name type="scientific">Streptomyces alkaliphilus</name>
    <dbReference type="NCBI Taxonomy" id="1472722"/>
    <lineage>
        <taxon>Bacteria</taxon>
        <taxon>Bacillati</taxon>
        <taxon>Actinomycetota</taxon>
        <taxon>Actinomycetes</taxon>
        <taxon>Kitasatosporales</taxon>
        <taxon>Streptomycetaceae</taxon>
        <taxon>Streptomyces</taxon>
    </lineage>
</organism>
<dbReference type="Proteomes" id="UP000315516">
    <property type="component" value="Unassembled WGS sequence"/>
</dbReference>
<keyword evidence="5" id="KW-0012">Acyltransferase</keyword>
<dbReference type="EMBL" id="VJYJ02001828">
    <property type="protein sequence ID" value="MQS10676.1"/>
    <property type="molecule type" value="Genomic_DNA"/>
</dbReference>
<keyword evidence="3" id="KW-0808">Transferase</keyword>
<comment type="similarity">
    <text evidence="1">Belongs to the ArgJ family.</text>
</comment>
<proteinExistence type="inferred from homology"/>
<dbReference type="InterPro" id="IPR042195">
    <property type="entry name" value="ArgJ_beta_C"/>
</dbReference>
<dbReference type="GO" id="GO:0006526">
    <property type="term" value="P:L-arginine biosynthetic process"/>
    <property type="evidence" value="ECO:0007669"/>
    <property type="project" value="InterPro"/>
</dbReference>